<feature type="transmembrane region" description="Helical" evidence="6">
    <location>
        <begin position="315"/>
        <end position="334"/>
    </location>
</feature>
<feature type="transmembrane region" description="Helical" evidence="6">
    <location>
        <begin position="12"/>
        <end position="31"/>
    </location>
</feature>
<evidence type="ECO:0000256" key="4">
    <source>
        <dbReference type="ARBA" id="ARBA00022989"/>
    </source>
</evidence>
<comment type="similarity">
    <text evidence="2 6">Belongs to the drug/metabolite transporter (DMT) superfamily. Plant drug/metabolite exporter (P-DME) (TC 2.A.7.4) family.</text>
</comment>
<feature type="transmembrane region" description="Helical" evidence="6">
    <location>
        <begin position="192"/>
        <end position="211"/>
    </location>
</feature>
<accession>A0AAE1IYP2</accession>
<protein>
    <recommendedName>
        <fullName evidence="6">WAT1-related protein</fullName>
    </recommendedName>
</protein>
<dbReference type="GO" id="GO:0016020">
    <property type="term" value="C:membrane"/>
    <property type="evidence" value="ECO:0007669"/>
    <property type="project" value="UniProtKB-SubCell"/>
</dbReference>
<keyword evidence="5 6" id="KW-0472">Membrane</keyword>
<evidence type="ECO:0000256" key="2">
    <source>
        <dbReference type="ARBA" id="ARBA00007635"/>
    </source>
</evidence>
<evidence type="ECO:0000256" key="5">
    <source>
        <dbReference type="ARBA" id="ARBA00023136"/>
    </source>
</evidence>
<dbReference type="AlphaFoldDB" id="A0AAE1IYP2"/>
<dbReference type="Pfam" id="PF00892">
    <property type="entry name" value="EamA"/>
    <property type="match status" value="1"/>
</dbReference>
<dbReference type="PANTHER" id="PTHR31218">
    <property type="entry name" value="WAT1-RELATED PROTEIN"/>
    <property type="match status" value="1"/>
</dbReference>
<evidence type="ECO:0000313" key="9">
    <source>
        <dbReference type="Proteomes" id="UP001293593"/>
    </source>
</evidence>
<evidence type="ECO:0000256" key="3">
    <source>
        <dbReference type="ARBA" id="ARBA00022692"/>
    </source>
</evidence>
<name>A0AAE1IYP2_9FABA</name>
<evidence type="ECO:0000256" key="6">
    <source>
        <dbReference type="RuleBase" id="RU363077"/>
    </source>
</evidence>
<feature type="transmembrane region" description="Helical" evidence="6">
    <location>
        <begin position="263"/>
        <end position="283"/>
    </location>
</feature>
<feature type="transmembrane region" description="Helical" evidence="6">
    <location>
        <begin position="143"/>
        <end position="161"/>
    </location>
</feature>
<reference evidence="8" key="1">
    <citation type="submission" date="2023-10" db="EMBL/GenBank/DDBJ databases">
        <title>Chromosome-level genome of the transformable northern wattle, Acacia crassicarpa.</title>
        <authorList>
            <person name="Massaro I."/>
            <person name="Sinha N.R."/>
            <person name="Poethig S."/>
            <person name="Leichty A.R."/>
        </authorList>
    </citation>
    <scope>NUCLEOTIDE SEQUENCE</scope>
    <source>
        <strain evidence="8">Acra3RX</strain>
        <tissue evidence="8">Leaf</tissue>
    </source>
</reference>
<dbReference type="EMBL" id="JAWXYG010000010">
    <property type="protein sequence ID" value="KAK4260385.1"/>
    <property type="molecule type" value="Genomic_DNA"/>
</dbReference>
<keyword evidence="9" id="KW-1185">Reference proteome</keyword>
<gene>
    <name evidence="8" type="ORF">QN277_003508</name>
</gene>
<feature type="transmembrane region" description="Helical" evidence="6">
    <location>
        <begin position="290"/>
        <end position="309"/>
    </location>
</feature>
<dbReference type="InterPro" id="IPR030184">
    <property type="entry name" value="WAT1-related"/>
</dbReference>
<feature type="transmembrane region" description="Helical" evidence="6">
    <location>
        <begin position="223"/>
        <end position="243"/>
    </location>
</feature>
<feature type="transmembrane region" description="Helical" evidence="6">
    <location>
        <begin position="37"/>
        <end position="63"/>
    </location>
</feature>
<sequence>MEISSGGMSNGVEDVIIIGGLIGVQFVYAGNAVLMSFLMSLGLSSLTIVIYTSFATFLVLLPFSICFERQKWPRKFSVKFIMQLLMLSFGGVTLFQSLFLSGISLTSPAMGTAMPNLAPGLIFIIAWTLGLEKVELSCAYSKVKIIGTMVCMIGAFTMSLMQSLTPHDDAASATTTTETSSSHNSFFDPDKIIGSLYLLAAIFMLSSNVVLQAITLGDFPAPMTLSAMTSLLGAITTIFAHLLQQHSFEDSAASSVNFGTLASYTFMAGGLAGICLSFTGWAIKKRGPVLVSVFSPVATVCTLLSSFTLGYPTNLGSIVGMFVMFVGLYFVLWAKGKEGGYSHGFNSESEFDAEKPLLS</sequence>
<organism evidence="8 9">
    <name type="scientific">Acacia crassicarpa</name>
    <name type="common">northern wattle</name>
    <dbReference type="NCBI Taxonomy" id="499986"/>
    <lineage>
        <taxon>Eukaryota</taxon>
        <taxon>Viridiplantae</taxon>
        <taxon>Streptophyta</taxon>
        <taxon>Embryophyta</taxon>
        <taxon>Tracheophyta</taxon>
        <taxon>Spermatophyta</taxon>
        <taxon>Magnoliopsida</taxon>
        <taxon>eudicotyledons</taxon>
        <taxon>Gunneridae</taxon>
        <taxon>Pentapetalae</taxon>
        <taxon>rosids</taxon>
        <taxon>fabids</taxon>
        <taxon>Fabales</taxon>
        <taxon>Fabaceae</taxon>
        <taxon>Caesalpinioideae</taxon>
        <taxon>mimosoid clade</taxon>
        <taxon>Acacieae</taxon>
        <taxon>Acacia</taxon>
    </lineage>
</organism>
<dbReference type="InterPro" id="IPR000620">
    <property type="entry name" value="EamA_dom"/>
</dbReference>
<evidence type="ECO:0000313" key="8">
    <source>
        <dbReference type="EMBL" id="KAK4260385.1"/>
    </source>
</evidence>
<dbReference type="Proteomes" id="UP001293593">
    <property type="component" value="Unassembled WGS sequence"/>
</dbReference>
<keyword evidence="4 6" id="KW-1133">Transmembrane helix</keyword>
<comment type="subcellular location">
    <subcellularLocation>
        <location evidence="1 6">Membrane</location>
        <topology evidence="1 6">Multi-pass membrane protein</topology>
    </subcellularLocation>
</comment>
<evidence type="ECO:0000259" key="7">
    <source>
        <dbReference type="Pfam" id="PF00892"/>
    </source>
</evidence>
<feature type="transmembrane region" description="Helical" evidence="6">
    <location>
        <begin position="113"/>
        <end position="131"/>
    </location>
</feature>
<keyword evidence="3 6" id="KW-0812">Transmembrane</keyword>
<feature type="domain" description="EamA" evidence="7">
    <location>
        <begin position="20"/>
        <end position="159"/>
    </location>
</feature>
<evidence type="ECO:0000256" key="1">
    <source>
        <dbReference type="ARBA" id="ARBA00004141"/>
    </source>
</evidence>
<comment type="caution">
    <text evidence="8">The sequence shown here is derived from an EMBL/GenBank/DDBJ whole genome shotgun (WGS) entry which is preliminary data.</text>
</comment>
<feature type="transmembrane region" description="Helical" evidence="6">
    <location>
        <begin position="84"/>
        <end position="107"/>
    </location>
</feature>
<dbReference type="GO" id="GO:0022857">
    <property type="term" value="F:transmembrane transporter activity"/>
    <property type="evidence" value="ECO:0007669"/>
    <property type="project" value="InterPro"/>
</dbReference>
<proteinExistence type="inferred from homology"/>